<evidence type="ECO:0000259" key="5">
    <source>
        <dbReference type="SMART" id="SM00014"/>
    </source>
</evidence>
<evidence type="ECO:0000313" key="7">
    <source>
        <dbReference type="Proteomes" id="UP000031830"/>
    </source>
</evidence>
<dbReference type="Proteomes" id="UP000031830">
    <property type="component" value="Chromosome"/>
</dbReference>
<dbReference type="OrthoDB" id="6399397at2"/>
<protein>
    <recommendedName>
        <fullName evidence="1">undecaprenyl-diphosphate phosphatase</fullName>
        <ecNumber evidence="1">3.6.1.27</ecNumber>
    </recommendedName>
    <alternativeName>
        <fullName evidence="2">Undecaprenyl pyrophosphate phosphatase</fullName>
    </alternativeName>
</protein>
<comment type="catalytic activity">
    <reaction evidence="3">
        <text>di-trans,octa-cis-undecaprenyl diphosphate + H2O = di-trans,octa-cis-undecaprenyl phosphate + phosphate + H(+)</text>
        <dbReference type="Rhea" id="RHEA:28094"/>
        <dbReference type="ChEBI" id="CHEBI:15377"/>
        <dbReference type="ChEBI" id="CHEBI:15378"/>
        <dbReference type="ChEBI" id="CHEBI:43474"/>
        <dbReference type="ChEBI" id="CHEBI:58405"/>
        <dbReference type="ChEBI" id="CHEBI:60392"/>
        <dbReference type="EC" id="3.6.1.27"/>
    </reaction>
</comment>
<proteinExistence type="predicted"/>
<keyword evidence="4" id="KW-0812">Transmembrane</keyword>
<sequence>MKCLDCKLAKRTFLYGIVTLIVVIFSYNFLDVKVANLIHTSDFFGTAISTAAALTSQIFSPKIWAIITAVVTLICIYKHLTKKPSEKLYIMSLTLIMTILITTIVKVILARYRPEMLLFDNKYGFHFLSFKKAYNSMPSGHTALTFAGLLAIANFFDKKFITIIALAICCFVAVSRIIILDHFISDVIVAAYIGIFTYLWSKAFVENKRSNKNQFIYSLK</sequence>
<dbReference type="Gene3D" id="1.20.144.10">
    <property type="entry name" value="Phosphatidic acid phosphatase type 2/haloperoxidase"/>
    <property type="match status" value="2"/>
</dbReference>
<feature type="transmembrane region" description="Helical" evidence="4">
    <location>
        <begin position="133"/>
        <end position="153"/>
    </location>
</feature>
<dbReference type="InterPro" id="IPR036938">
    <property type="entry name" value="PAP2/HPO_sf"/>
</dbReference>
<accession>A0A0B6D418</accession>
<dbReference type="RefSeq" id="WP_044526862.1">
    <property type="nucleotide sequence ID" value="NZ_CP009440.1"/>
</dbReference>
<feature type="transmembrane region" description="Helical" evidence="4">
    <location>
        <begin position="63"/>
        <end position="81"/>
    </location>
</feature>
<reference evidence="6 7" key="1">
    <citation type="journal article" date="2015" name="Genome Announc.">
        <title>Genome sequencing of 18 francisella strains to aid in assay development and testing.</title>
        <authorList>
            <person name="Johnson S.L."/>
            <person name="Daligault H.E."/>
            <person name="Davenport K.W."/>
            <person name="Coyne S.R."/>
            <person name="Frey K.G."/>
            <person name="Koroleva G.I."/>
            <person name="Broomall S.M."/>
            <person name="Bishop-Lilly K.A."/>
            <person name="Bruce D.C."/>
            <person name="Chertkov O."/>
            <person name="Freitas T."/>
            <person name="Jaissle J."/>
            <person name="Ladner J.T."/>
            <person name="Rosenzweig C.N."/>
            <person name="Gibbons H.S."/>
            <person name="Palacios G.F."/>
            <person name="Redden C.L."/>
            <person name="Xu Y."/>
            <person name="Minogue T.D."/>
            <person name="Chain P.S."/>
        </authorList>
    </citation>
    <scope>NUCLEOTIDE SEQUENCE [LARGE SCALE GENOMIC DNA]</scope>
    <source>
        <strain evidence="6 7">GA01-2794</strain>
    </source>
</reference>
<dbReference type="InterPro" id="IPR000326">
    <property type="entry name" value="PAP2/HPO"/>
</dbReference>
<dbReference type="PANTHER" id="PTHR14969">
    <property type="entry name" value="SPHINGOSINE-1-PHOSPHATE PHOSPHOHYDROLASE"/>
    <property type="match status" value="1"/>
</dbReference>
<evidence type="ECO:0000313" key="6">
    <source>
        <dbReference type="EMBL" id="AJI53057.1"/>
    </source>
</evidence>
<dbReference type="AlphaFoldDB" id="A0A0B6D418"/>
<evidence type="ECO:0000256" key="3">
    <source>
        <dbReference type="ARBA" id="ARBA00047594"/>
    </source>
</evidence>
<feature type="transmembrane region" description="Helical" evidence="4">
    <location>
        <begin position="12"/>
        <end position="30"/>
    </location>
</feature>
<keyword evidence="4" id="KW-0472">Membrane</keyword>
<keyword evidence="4" id="KW-1133">Transmembrane helix</keyword>
<organism evidence="6 7">
    <name type="scientific">Francisella philomiragia</name>
    <dbReference type="NCBI Taxonomy" id="28110"/>
    <lineage>
        <taxon>Bacteria</taxon>
        <taxon>Pseudomonadati</taxon>
        <taxon>Pseudomonadota</taxon>
        <taxon>Gammaproteobacteria</taxon>
        <taxon>Thiotrichales</taxon>
        <taxon>Francisellaceae</taxon>
        <taxon>Francisella</taxon>
    </lineage>
</organism>
<dbReference type="KEGG" id="fpz:LA55_1822"/>
<dbReference type="PANTHER" id="PTHR14969:SF13">
    <property type="entry name" value="AT30094P"/>
    <property type="match status" value="1"/>
</dbReference>
<feature type="transmembrane region" description="Helical" evidence="4">
    <location>
        <begin position="88"/>
        <end position="113"/>
    </location>
</feature>
<feature type="transmembrane region" description="Helical" evidence="4">
    <location>
        <begin position="160"/>
        <end position="178"/>
    </location>
</feature>
<feature type="transmembrane region" description="Helical" evidence="4">
    <location>
        <begin position="184"/>
        <end position="205"/>
    </location>
</feature>
<feature type="domain" description="Phosphatidic acid phosphatase type 2/haloperoxidase" evidence="5">
    <location>
        <begin position="87"/>
        <end position="202"/>
    </location>
</feature>
<dbReference type="EMBL" id="CP009440">
    <property type="protein sequence ID" value="AJI53057.1"/>
    <property type="molecule type" value="Genomic_DNA"/>
</dbReference>
<dbReference type="SUPFAM" id="SSF48317">
    <property type="entry name" value="Acid phosphatase/Vanadium-dependent haloperoxidase"/>
    <property type="match status" value="1"/>
</dbReference>
<dbReference type="Pfam" id="PF01569">
    <property type="entry name" value="PAP2"/>
    <property type="match status" value="1"/>
</dbReference>
<dbReference type="EC" id="3.6.1.27" evidence="1"/>
<name>A0A0B6D418_9GAMM</name>
<evidence type="ECO:0000256" key="1">
    <source>
        <dbReference type="ARBA" id="ARBA00012374"/>
    </source>
</evidence>
<dbReference type="GO" id="GO:0050380">
    <property type="term" value="F:undecaprenyl-diphosphatase activity"/>
    <property type="evidence" value="ECO:0007669"/>
    <property type="project" value="UniProtKB-EC"/>
</dbReference>
<dbReference type="STRING" id="28110.KU46_255"/>
<evidence type="ECO:0000256" key="2">
    <source>
        <dbReference type="ARBA" id="ARBA00032707"/>
    </source>
</evidence>
<gene>
    <name evidence="6" type="ORF">LA55_1822</name>
</gene>
<dbReference type="SMART" id="SM00014">
    <property type="entry name" value="acidPPc"/>
    <property type="match status" value="1"/>
</dbReference>
<evidence type="ECO:0000256" key="4">
    <source>
        <dbReference type="SAM" id="Phobius"/>
    </source>
</evidence>